<dbReference type="Pfam" id="PF26130">
    <property type="entry name" value="PB1-like"/>
    <property type="match status" value="1"/>
</dbReference>
<reference evidence="2" key="1">
    <citation type="submission" date="2018-05" db="EMBL/GenBank/DDBJ databases">
        <title>Draft genome of Mucuna pruriens seed.</title>
        <authorList>
            <person name="Nnadi N.E."/>
            <person name="Vos R."/>
            <person name="Hasami M.H."/>
            <person name="Devisetty U.K."/>
            <person name="Aguiy J.C."/>
        </authorList>
    </citation>
    <scope>NUCLEOTIDE SEQUENCE [LARGE SCALE GENOMIC DNA]</scope>
    <source>
        <strain evidence="2">JCA_2017</strain>
    </source>
</reference>
<organism evidence="2 3">
    <name type="scientific">Mucuna pruriens</name>
    <name type="common">Velvet bean</name>
    <name type="synonym">Dolichos pruriens</name>
    <dbReference type="NCBI Taxonomy" id="157652"/>
    <lineage>
        <taxon>Eukaryota</taxon>
        <taxon>Viridiplantae</taxon>
        <taxon>Streptophyta</taxon>
        <taxon>Embryophyta</taxon>
        <taxon>Tracheophyta</taxon>
        <taxon>Spermatophyta</taxon>
        <taxon>Magnoliopsida</taxon>
        <taxon>eudicotyledons</taxon>
        <taxon>Gunneridae</taxon>
        <taxon>Pentapetalae</taxon>
        <taxon>rosids</taxon>
        <taxon>fabids</taxon>
        <taxon>Fabales</taxon>
        <taxon>Fabaceae</taxon>
        <taxon>Papilionoideae</taxon>
        <taxon>50 kb inversion clade</taxon>
        <taxon>NPAAA clade</taxon>
        <taxon>indigoferoid/millettioid clade</taxon>
        <taxon>Phaseoleae</taxon>
        <taxon>Mucuna</taxon>
    </lineage>
</organism>
<sequence length="197" mass="22972">MQNLPNNIVSTNTYRISSTFEDRDYFEVVVHHGRHFVNRDKLDYLGYDSTWKCDPDRWSYFEIIDLLRYIRYYSFGNVGLKALVDDNGAMKTINIAKPRIHNLVMVVDLKDDLLYVIVGKWQFCELLMLLLMLGRNFGDALTTSMQCIPKGASIGRFIQKGRPKTRTSNNLTRVQTTWMCPMVASKDGFVHNWRLMT</sequence>
<keyword evidence="3" id="KW-1185">Reference proteome</keyword>
<feature type="domain" description="PB1-like" evidence="1">
    <location>
        <begin position="24"/>
        <end position="98"/>
    </location>
</feature>
<evidence type="ECO:0000259" key="1">
    <source>
        <dbReference type="Pfam" id="PF26130"/>
    </source>
</evidence>
<comment type="caution">
    <text evidence="2">The sequence shown here is derived from an EMBL/GenBank/DDBJ whole genome shotgun (WGS) entry which is preliminary data.</text>
</comment>
<protein>
    <recommendedName>
        <fullName evidence="1">PB1-like domain-containing protein</fullName>
    </recommendedName>
</protein>
<dbReference type="AlphaFoldDB" id="A0A371H4G5"/>
<accession>A0A371H4G5</accession>
<feature type="non-terminal residue" evidence="2">
    <location>
        <position position="1"/>
    </location>
</feature>
<proteinExistence type="predicted"/>
<dbReference type="OrthoDB" id="1751576at2759"/>
<evidence type="ECO:0000313" key="2">
    <source>
        <dbReference type="EMBL" id="RDX97566.1"/>
    </source>
</evidence>
<dbReference type="EMBL" id="QJKJ01003620">
    <property type="protein sequence ID" value="RDX97566.1"/>
    <property type="molecule type" value="Genomic_DNA"/>
</dbReference>
<evidence type="ECO:0000313" key="3">
    <source>
        <dbReference type="Proteomes" id="UP000257109"/>
    </source>
</evidence>
<dbReference type="InterPro" id="IPR058594">
    <property type="entry name" value="PB1-like_dom_pln"/>
</dbReference>
<gene>
    <name evidence="2" type="ORF">CR513_19655</name>
</gene>
<name>A0A371H4G5_MUCPR</name>
<dbReference type="Proteomes" id="UP000257109">
    <property type="component" value="Unassembled WGS sequence"/>
</dbReference>